<dbReference type="RefSeq" id="WP_203869253.1">
    <property type="nucleotide sequence ID" value="NZ_BONW01000030.1"/>
</dbReference>
<proteinExistence type="predicted"/>
<protein>
    <submittedName>
        <fullName evidence="1">Uncharacterized protein</fullName>
    </submittedName>
</protein>
<dbReference type="Proteomes" id="UP000646749">
    <property type="component" value="Unassembled WGS sequence"/>
</dbReference>
<dbReference type="EMBL" id="BONW01000030">
    <property type="protein sequence ID" value="GIG90845.1"/>
    <property type="molecule type" value="Genomic_DNA"/>
</dbReference>
<gene>
    <name evidence="1" type="ORF">Pen02_57810</name>
</gene>
<accession>A0ABQ4E848</accession>
<keyword evidence="2" id="KW-1185">Reference proteome</keyword>
<evidence type="ECO:0000313" key="2">
    <source>
        <dbReference type="Proteomes" id="UP000646749"/>
    </source>
</evidence>
<name>A0ABQ4E848_9ACTN</name>
<evidence type="ECO:0000313" key="1">
    <source>
        <dbReference type="EMBL" id="GIG90845.1"/>
    </source>
</evidence>
<organism evidence="1 2">
    <name type="scientific">Plantactinospora endophytica</name>
    <dbReference type="NCBI Taxonomy" id="673535"/>
    <lineage>
        <taxon>Bacteria</taxon>
        <taxon>Bacillati</taxon>
        <taxon>Actinomycetota</taxon>
        <taxon>Actinomycetes</taxon>
        <taxon>Micromonosporales</taxon>
        <taxon>Micromonosporaceae</taxon>
        <taxon>Plantactinospora</taxon>
    </lineage>
</organism>
<comment type="caution">
    <text evidence="1">The sequence shown here is derived from an EMBL/GenBank/DDBJ whole genome shotgun (WGS) entry which is preliminary data.</text>
</comment>
<reference evidence="1 2" key="1">
    <citation type="submission" date="2021-01" db="EMBL/GenBank/DDBJ databases">
        <title>Whole genome shotgun sequence of Plantactinospora endophytica NBRC 110450.</title>
        <authorList>
            <person name="Komaki H."/>
            <person name="Tamura T."/>
        </authorList>
    </citation>
    <scope>NUCLEOTIDE SEQUENCE [LARGE SCALE GENOMIC DNA]</scope>
    <source>
        <strain evidence="1 2">NBRC 110450</strain>
    </source>
</reference>
<sequence length="122" mass="14255">MRPPTDDEPLLDVAGGDPALSRHLRDSLKTLGERTDDPEFRRLVADVLDGRRGLREVATSPVFASALNPRMEQFAQRWAETSEEERAELAARGEREFAALRERLERERRDRERWWRDHPDGY</sequence>